<dbReference type="AlphaFoldDB" id="A0A4Y6UGP1"/>
<dbReference type="Gene3D" id="3.40.50.410">
    <property type="entry name" value="von Willebrand factor, type A domain"/>
    <property type="match status" value="1"/>
</dbReference>
<dbReference type="InterPro" id="IPR006538">
    <property type="entry name" value="CobT"/>
</dbReference>
<dbReference type="Pfam" id="PF06213">
    <property type="entry name" value="CobT"/>
    <property type="match status" value="1"/>
</dbReference>
<dbReference type="Pfam" id="PF11775">
    <property type="entry name" value="CobT_C"/>
    <property type="match status" value="1"/>
</dbReference>
<feature type="compositionally biased region" description="Acidic residues" evidence="1">
    <location>
        <begin position="246"/>
        <end position="275"/>
    </location>
</feature>
<accession>A0A4Y6UGP1</accession>
<dbReference type="OrthoDB" id="9764783at2"/>
<feature type="region of interest" description="Disordered" evidence="1">
    <location>
        <begin position="222"/>
        <end position="310"/>
    </location>
</feature>
<dbReference type="PANTHER" id="PTHR41248">
    <property type="entry name" value="NORD PROTEIN"/>
    <property type="match status" value="1"/>
</dbReference>
<dbReference type="GO" id="GO:0009236">
    <property type="term" value="P:cobalamin biosynthetic process"/>
    <property type="evidence" value="ECO:0007669"/>
    <property type="project" value="InterPro"/>
</dbReference>
<protein>
    <submittedName>
        <fullName evidence="3">Cobaltochelatase subunit CobT</fullName>
    </submittedName>
</protein>
<dbReference type="InterPro" id="IPR036465">
    <property type="entry name" value="vWFA_dom_sf"/>
</dbReference>
<evidence type="ECO:0000313" key="4">
    <source>
        <dbReference type="Proteomes" id="UP000316313"/>
    </source>
</evidence>
<feature type="domain" description="Cobalamin biosynthesis protein CobT VWA" evidence="2">
    <location>
        <begin position="401"/>
        <end position="617"/>
    </location>
</feature>
<sequence>MSAPKNSLTDEERQESFCRAVVATLRAIGDAPEQNIIIPGGAPGTHRKPIAESAIKLPHVSLLMHEFEIQRVRGEADSVALKLRYHQDALTPSFPETEAQATFNALEQVRCEVYGSRYMAGVRANLNRRLTQQMSDIGSNRMVEQQDMPISLALSLLTREALSGEPIPAQIGPALDVWRNSLPPAAKSAFAEMVQYQSDQIAFARAASRLLGALKLTDAIDDSEQTAPSDNNSDDKPSSDDAASVPEEDEKAPEGNDPEDENGDQTESGEGDIQGESETSSDILDSPENGTEEAAGPSDTSPDTASDHPDIASTYKAYTTEFDEEINAENLCDPEELSRLRQQLDIQLSQLQGLISRLAHRLQRRLLAQQQRKWEFEQEEGIIDAGRLARVVTNPTMPLSYKYETEMEFRDTVVTLLIDNSGSMRGRPIATAAICGDILARTLERCGVKVEVLGFTTRQWKGGQSREKWIRDGRPHFPGRLNDLRHIIYKDADTPWRRARRNLGLMLRDGLLKENIDGEALLWAWKRIRRRTEKRHILMVISDGAPVDDSTFSTNAHDYLEGHLRNVIHKIEMDRHTELLAIGIGHDVTRYYRNSVTISSSDDLGGTMIAQLSELFSPTKHKKA</sequence>
<gene>
    <name evidence="3" type="ORF">E3D00_00265</name>
</gene>
<proteinExistence type="predicted"/>
<reference evidence="3 4" key="1">
    <citation type="submission" date="2019-03" db="EMBL/GenBank/DDBJ databases">
        <title>The complete genome sequence of Swingsia samuiensis NBRC107927(T).</title>
        <authorList>
            <person name="Chua K.-O."/>
            <person name="Chan K.-G."/>
            <person name="See-Too W.-S."/>
        </authorList>
    </citation>
    <scope>NUCLEOTIDE SEQUENCE [LARGE SCALE GENOMIC DNA]</scope>
    <source>
        <strain evidence="3 4">AH83</strain>
    </source>
</reference>
<dbReference type="SUPFAM" id="SSF53300">
    <property type="entry name" value="vWA-like"/>
    <property type="match status" value="1"/>
</dbReference>
<organism evidence="3 4">
    <name type="scientific">Swingsia samuiensis</name>
    <dbReference type="NCBI Taxonomy" id="1293412"/>
    <lineage>
        <taxon>Bacteria</taxon>
        <taxon>Pseudomonadati</taxon>
        <taxon>Pseudomonadota</taxon>
        <taxon>Alphaproteobacteria</taxon>
        <taxon>Acetobacterales</taxon>
        <taxon>Acetobacteraceae</taxon>
        <taxon>Swingsia</taxon>
    </lineage>
</organism>
<dbReference type="KEGG" id="ssam:E3D00_00265"/>
<name>A0A4Y6UGP1_9PROT</name>
<dbReference type="InterPro" id="IPR051928">
    <property type="entry name" value="NorD/CobT"/>
</dbReference>
<keyword evidence="4" id="KW-1185">Reference proteome</keyword>
<dbReference type="Proteomes" id="UP000316313">
    <property type="component" value="Chromosome"/>
</dbReference>
<dbReference type="EMBL" id="CP038141">
    <property type="protein sequence ID" value="QDH16174.1"/>
    <property type="molecule type" value="Genomic_DNA"/>
</dbReference>
<evidence type="ECO:0000313" key="3">
    <source>
        <dbReference type="EMBL" id="QDH16174.1"/>
    </source>
</evidence>
<dbReference type="CDD" id="cd01454">
    <property type="entry name" value="vWA_norD_type"/>
    <property type="match status" value="1"/>
</dbReference>
<dbReference type="PIRSF" id="PIRSF031715">
    <property type="entry name" value="Cob_chel_CobT"/>
    <property type="match status" value="1"/>
</dbReference>
<evidence type="ECO:0000256" key="1">
    <source>
        <dbReference type="SAM" id="MobiDB-lite"/>
    </source>
</evidence>
<dbReference type="InterPro" id="IPR025861">
    <property type="entry name" value="CobT_VWA_dom"/>
</dbReference>
<dbReference type="PANTHER" id="PTHR41248:SF1">
    <property type="entry name" value="NORD PROTEIN"/>
    <property type="match status" value="1"/>
</dbReference>
<dbReference type="RefSeq" id="WP_141458873.1">
    <property type="nucleotide sequence ID" value="NZ_CP038141.1"/>
</dbReference>
<evidence type="ECO:0000259" key="2">
    <source>
        <dbReference type="Pfam" id="PF11775"/>
    </source>
</evidence>